<dbReference type="Pfam" id="PF00195">
    <property type="entry name" value="Chal_sti_synt_N"/>
    <property type="match status" value="1"/>
</dbReference>
<dbReference type="InterPro" id="IPR011141">
    <property type="entry name" value="Polyketide_synthase_type-III"/>
</dbReference>
<feature type="domain" description="Chalcone/stilbene synthase N-terminal" evidence="3">
    <location>
        <begin position="27"/>
        <end position="201"/>
    </location>
</feature>
<dbReference type="GO" id="GO:0030639">
    <property type="term" value="P:polyketide biosynthetic process"/>
    <property type="evidence" value="ECO:0007669"/>
    <property type="project" value="TreeGrafter"/>
</dbReference>
<accession>A0A0W7X2R5</accession>
<comment type="caution">
    <text evidence="4">The sequence shown here is derived from an EMBL/GenBank/DDBJ whole genome shotgun (WGS) entry which is preliminary data.</text>
</comment>
<protein>
    <submittedName>
        <fullName evidence="4">PhlD</fullName>
    </submittedName>
</protein>
<dbReference type="RefSeq" id="WP_058848919.1">
    <property type="nucleotide sequence ID" value="NZ_LOCL01000035.1"/>
</dbReference>
<proteinExistence type="predicted"/>
<evidence type="ECO:0000313" key="5">
    <source>
        <dbReference type="Proteomes" id="UP000054804"/>
    </source>
</evidence>
<feature type="active site" description="Acyl-thioester intermediate" evidence="2">
    <location>
        <position position="141"/>
    </location>
</feature>
<evidence type="ECO:0000256" key="2">
    <source>
        <dbReference type="PIRSR" id="PIRSR000451-1"/>
    </source>
</evidence>
<keyword evidence="1" id="KW-0808">Transferase</keyword>
<dbReference type="PANTHER" id="PTHR11877">
    <property type="entry name" value="HYDROXYMETHYLGLUTARYL-COA SYNTHASE"/>
    <property type="match status" value="1"/>
</dbReference>
<evidence type="ECO:0000256" key="1">
    <source>
        <dbReference type="ARBA" id="ARBA00022679"/>
    </source>
</evidence>
<dbReference type="Proteomes" id="UP000054804">
    <property type="component" value="Unassembled WGS sequence"/>
</dbReference>
<dbReference type="PANTHER" id="PTHR11877:SF46">
    <property type="entry name" value="TYPE III POLYKETIDE SYNTHASE A"/>
    <property type="match status" value="1"/>
</dbReference>
<dbReference type="STRING" id="1765722.AT728_23720"/>
<sequence length="346" mass="36829">MPAHVLRPQTVLGDHKVTTSEIAEDVRLHHPDHPRLRACLRVIENCGVRTRYFTRPLDSPTVAGAAGIDERTRVVFADVLAMAERAAFAALDAAGLEAGDIDAIVTTHTTSWTVPNLDINLIERLGLRPTVRRVALTTVACPGGAQALIRAADLVAARPRSKVLVIAGEALSGIYHHSDTSIESMIYKALFGDAAAATVVTGEQLGPGLMIEDTFEYVLPNSVERQAGLVDRGGIHFVSTKQALSAANDVLPQLKAWIGTDHPEFAVIHPGSPRIITDTAAALGLSDHDARHSSETLAHEGNIGGVSVLRVLERTHAEPPADGARGYTVAFGPGFATAALRCRWLS</sequence>
<dbReference type="EMBL" id="LOCL01000035">
    <property type="protein sequence ID" value="KUF17075.1"/>
    <property type="molecule type" value="Genomic_DNA"/>
</dbReference>
<dbReference type="GO" id="GO:0016747">
    <property type="term" value="F:acyltransferase activity, transferring groups other than amino-acyl groups"/>
    <property type="evidence" value="ECO:0007669"/>
    <property type="project" value="InterPro"/>
</dbReference>
<dbReference type="InterPro" id="IPR001099">
    <property type="entry name" value="Chalcone/stilbene_synt_N"/>
</dbReference>
<evidence type="ECO:0000313" key="4">
    <source>
        <dbReference type="EMBL" id="KUF17075.1"/>
    </source>
</evidence>
<dbReference type="SUPFAM" id="SSF53901">
    <property type="entry name" value="Thiolase-like"/>
    <property type="match status" value="2"/>
</dbReference>
<dbReference type="InterPro" id="IPR016039">
    <property type="entry name" value="Thiolase-like"/>
</dbReference>
<gene>
    <name evidence="4" type="ORF">AT728_23720</name>
</gene>
<dbReference type="OrthoDB" id="4334218at2"/>
<name>A0A0W7X2R5_9ACTN</name>
<dbReference type="Gene3D" id="3.40.47.10">
    <property type="match status" value="2"/>
</dbReference>
<dbReference type="AlphaFoldDB" id="A0A0W7X2R5"/>
<dbReference type="PIRSF" id="PIRSF000451">
    <property type="entry name" value="PKS_III"/>
    <property type="match status" value="1"/>
</dbReference>
<evidence type="ECO:0000259" key="3">
    <source>
        <dbReference type="Pfam" id="PF00195"/>
    </source>
</evidence>
<keyword evidence="5" id="KW-1185">Reference proteome</keyword>
<reference evidence="4 5" key="1">
    <citation type="submission" date="2015-12" db="EMBL/GenBank/DDBJ databases">
        <title>Draft genome sequence of Streptomyces silvensis ATCC 53525, a producer of novel hormone antagonists.</title>
        <authorList>
            <person name="Johnston C.W."/>
            <person name="Li Y."/>
            <person name="Magarvey N.A."/>
        </authorList>
    </citation>
    <scope>NUCLEOTIDE SEQUENCE [LARGE SCALE GENOMIC DNA]</scope>
    <source>
        <strain evidence="4 5">ATCC 53525</strain>
    </source>
</reference>
<organism evidence="4 5">
    <name type="scientific">Streptomyces silvensis</name>
    <dbReference type="NCBI Taxonomy" id="1765722"/>
    <lineage>
        <taxon>Bacteria</taxon>
        <taxon>Bacillati</taxon>
        <taxon>Actinomycetota</taxon>
        <taxon>Actinomycetes</taxon>
        <taxon>Kitasatosporales</taxon>
        <taxon>Streptomycetaceae</taxon>
        <taxon>Streptomyces</taxon>
    </lineage>
</organism>